<dbReference type="GeneID" id="89994324"/>
<feature type="compositionally biased region" description="Polar residues" evidence="1">
    <location>
        <begin position="159"/>
        <end position="169"/>
    </location>
</feature>
<gene>
    <name evidence="3" type="ORF">PMZ80_000875</name>
</gene>
<reference evidence="3 4" key="1">
    <citation type="journal article" date="2023" name="Res Sq">
        <title>Genomic and morphological characterization of Knufia obscura isolated from the Mars 2020 spacecraft assembly facility.</title>
        <authorList>
            <person name="Chander A.M."/>
            <person name="Teixeira M.M."/>
            <person name="Singh N.K."/>
            <person name="Williams M.P."/>
            <person name="Parker C.W."/>
            <person name="Leo P."/>
            <person name="Stajich J.E."/>
            <person name="Torok T."/>
            <person name="Tighe S."/>
            <person name="Mason C.E."/>
            <person name="Venkateswaran K."/>
        </authorList>
    </citation>
    <scope>NUCLEOTIDE SEQUENCE [LARGE SCALE GENOMIC DNA]</scope>
    <source>
        <strain evidence="3 4">CCFEE 5817</strain>
    </source>
</reference>
<feature type="compositionally biased region" description="Basic and acidic residues" evidence="1">
    <location>
        <begin position="683"/>
        <end position="721"/>
    </location>
</feature>
<evidence type="ECO:0000313" key="4">
    <source>
        <dbReference type="Proteomes" id="UP001334248"/>
    </source>
</evidence>
<protein>
    <recommendedName>
        <fullName evidence="2">Protein Zds1 C-terminal domain-containing protein</fullName>
    </recommendedName>
</protein>
<feature type="compositionally biased region" description="Basic and acidic residues" evidence="1">
    <location>
        <begin position="649"/>
        <end position="658"/>
    </location>
</feature>
<feature type="region of interest" description="Disordered" evidence="1">
    <location>
        <begin position="815"/>
        <end position="930"/>
    </location>
</feature>
<dbReference type="InterPro" id="IPR040206">
    <property type="entry name" value="Zds1/2"/>
</dbReference>
<keyword evidence="4" id="KW-1185">Reference proteome</keyword>
<dbReference type="SMART" id="SM01327">
    <property type="entry name" value="Zds_C"/>
    <property type="match status" value="1"/>
</dbReference>
<evidence type="ECO:0000259" key="2">
    <source>
        <dbReference type="SMART" id="SM01327"/>
    </source>
</evidence>
<evidence type="ECO:0000256" key="1">
    <source>
        <dbReference type="SAM" id="MobiDB-lite"/>
    </source>
</evidence>
<feature type="region of interest" description="Disordered" evidence="1">
    <location>
        <begin position="1"/>
        <end position="29"/>
    </location>
</feature>
<feature type="compositionally biased region" description="Polar residues" evidence="1">
    <location>
        <begin position="535"/>
        <end position="550"/>
    </location>
</feature>
<feature type="compositionally biased region" description="Polar residues" evidence="1">
    <location>
        <begin position="579"/>
        <end position="590"/>
    </location>
</feature>
<feature type="region of interest" description="Disordered" evidence="1">
    <location>
        <begin position="279"/>
        <end position="326"/>
    </location>
</feature>
<accession>A0ABR0S223</accession>
<dbReference type="Pfam" id="PF08632">
    <property type="entry name" value="Zds_C"/>
    <property type="match status" value="1"/>
</dbReference>
<feature type="compositionally biased region" description="Low complexity" evidence="1">
    <location>
        <begin position="283"/>
        <end position="305"/>
    </location>
</feature>
<feature type="compositionally biased region" description="Acidic residues" evidence="1">
    <location>
        <begin position="1"/>
        <end position="10"/>
    </location>
</feature>
<dbReference type="InterPro" id="IPR013941">
    <property type="entry name" value="ZDS1_C"/>
</dbReference>
<dbReference type="EMBL" id="JAVHJV010000001">
    <property type="protein sequence ID" value="KAK5946732.1"/>
    <property type="molecule type" value="Genomic_DNA"/>
</dbReference>
<name>A0ABR0S223_9EURO</name>
<feature type="compositionally biased region" description="Polar residues" evidence="1">
    <location>
        <begin position="98"/>
        <end position="109"/>
    </location>
</feature>
<organism evidence="3 4">
    <name type="scientific">Knufia obscura</name>
    <dbReference type="NCBI Taxonomy" id="1635080"/>
    <lineage>
        <taxon>Eukaryota</taxon>
        <taxon>Fungi</taxon>
        <taxon>Dikarya</taxon>
        <taxon>Ascomycota</taxon>
        <taxon>Pezizomycotina</taxon>
        <taxon>Eurotiomycetes</taxon>
        <taxon>Chaetothyriomycetidae</taxon>
        <taxon>Chaetothyriales</taxon>
        <taxon>Trichomeriaceae</taxon>
        <taxon>Knufia</taxon>
    </lineage>
</organism>
<proteinExistence type="predicted"/>
<feature type="region of interest" description="Disordered" evidence="1">
    <location>
        <begin position="362"/>
        <end position="752"/>
    </location>
</feature>
<feature type="compositionally biased region" description="Low complexity" evidence="1">
    <location>
        <begin position="841"/>
        <end position="864"/>
    </location>
</feature>
<feature type="compositionally biased region" description="Polar residues" evidence="1">
    <location>
        <begin position="120"/>
        <end position="136"/>
    </location>
</feature>
<dbReference type="PANTHER" id="PTHR28089">
    <property type="entry name" value="PROTEIN ZDS1-RELATED"/>
    <property type="match status" value="1"/>
</dbReference>
<feature type="compositionally biased region" description="Polar residues" evidence="1">
    <location>
        <begin position="877"/>
        <end position="912"/>
    </location>
</feature>
<feature type="compositionally biased region" description="Basic and acidic residues" evidence="1">
    <location>
        <begin position="632"/>
        <end position="641"/>
    </location>
</feature>
<dbReference type="PANTHER" id="PTHR28089:SF1">
    <property type="entry name" value="PROTEIN ZDS1-RELATED"/>
    <property type="match status" value="1"/>
</dbReference>
<feature type="domain" description="Protein Zds1 C-terminal" evidence="2">
    <location>
        <begin position="754"/>
        <end position="806"/>
    </location>
</feature>
<sequence length="930" mass="103453">MLAAPLDEDDPPRIYPREEIDQPEARQKMPWTYTITNVPTLRQTSTRNRDIPRGASFAARTRGHAPHLSISDDSHHVTETIGFLYGDDDERDPRRASNAPSVARSSVYSDRSAAADDDMTSPQRTSSPRRLGTENNAPAPRHFEPSNGQQKPHPVRSYSFENVNGQTQGPAMAAREQSPQETAQAQFPLNDIDYESSPAAVAQELSNLQALRRMSMDVHAAGDPDLPTLNPAAIPSAPSSTASDDDAARLFWVPARLHPELAPKEFKTFLDSKAEQINRRSGDLSTLGSSSMSSRSASLSSNSSGLARKKSMLSREVNNSSGYRDGADILERKRSMSHRHQPSDPNLAELETLVANNIQVQRPESPDENEDFILPSVPSSSLKRSTKTRYQRAGSGMRGRGDRPQRGSKRTQTPDQESGAGDSSPVPDTPVQFSSFSSPDSAKLADTLSLSAPKTAQNAQNFSLPGRSQSPPQDPAQSTIANNTFDSILGGPSTDRLSTQSAPEHRTRRRHIIQADRQSVPQIIETPPSEEHPASSPTIGTAQPSDQPQPQVRPAQQHPARTSSREVPKPQTRPPMPRTHSSASVISNKGSRADIPPLTTPKQSLDQPSPLPGNDTNTANLSFIPTLTVDKQSQEKKESKKSGWGWLLGKDDDKDKGKGRPGRNTQGHDGTRLDVLQNSIDGSSRRRETIELDRDSVRLEEERKKESQRKASSGDKKEKDGIFSSLFGGKKSKAEKEAKKSSQRLSPEPRRRELKPDIDYSWTRFSILEERAIYRMAHIKLANPRRALYSQVLLSNFMYSYLAKVQQMHPQMNLPTSAKHQKKQKEPPPQQQQSDEFSTYQRYQQQQDQQQQPAQSSQHQQQQQPVTYDGQHASHGYEQNNSRPSTRGSSRSAESAHNTGQYTNHNSYSYRAQQQQPVQQYETDREQETW</sequence>
<feature type="compositionally biased region" description="Polar residues" evidence="1">
    <location>
        <begin position="614"/>
        <end position="625"/>
    </location>
</feature>
<comment type="caution">
    <text evidence="3">The sequence shown here is derived from an EMBL/GenBank/DDBJ whole genome shotgun (WGS) entry which is preliminary data.</text>
</comment>
<feature type="compositionally biased region" description="Polar residues" evidence="1">
    <location>
        <begin position="448"/>
        <end position="486"/>
    </location>
</feature>
<feature type="region of interest" description="Disordered" evidence="1">
    <location>
        <begin position="41"/>
        <end position="184"/>
    </location>
</feature>
<dbReference type="RefSeq" id="XP_064734822.1">
    <property type="nucleotide sequence ID" value="XM_064869325.1"/>
</dbReference>
<evidence type="ECO:0000313" key="3">
    <source>
        <dbReference type="EMBL" id="KAK5946732.1"/>
    </source>
</evidence>
<feature type="compositionally biased region" description="Basic and acidic residues" evidence="1">
    <location>
        <begin position="11"/>
        <end position="27"/>
    </location>
</feature>
<feature type="compositionally biased region" description="Polar residues" evidence="1">
    <location>
        <begin position="431"/>
        <end position="440"/>
    </location>
</feature>
<dbReference type="Proteomes" id="UP001334248">
    <property type="component" value="Unassembled WGS sequence"/>
</dbReference>